<dbReference type="Pfam" id="PF00759">
    <property type="entry name" value="Glyco_hydro_9"/>
    <property type="match status" value="1"/>
</dbReference>
<name>A0ABQ2UBD1_9PSEU</name>
<comment type="similarity">
    <text evidence="1">Belongs to the glycosyl hydrolase 9 (cellulase E) family.</text>
</comment>
<keyword evidence="8" id="KW-1185">Reference proteome</keyword>
<dbReference type="InterPro" id="IPR012341">
    <property type="entry name" value="6hp_glycosidase-like_sf"/>
</dbReference>
<feature type="domain" description="Cellulase Ig-like" evidence="6">
    <location>
        <begin position="31"/>
        <end position="116"/>
    </location>
</feature>
<evidence type="ECO:0000313" key="7">
    <source>
        <dbReference type="EMBL" id="GGU14641.1"/>
    </source>
</evidence>
<dbReference type="InterPro" id="IPR014756">
    <property type="entry name" value="Ig_E-set"/>
</dbReference>
<feature type="signal peptide" evidence="4">
    <location>
        <begin position="1"/>
        <end position="24"/>
    </location>
</feature>
<evidence type="ECO:0000259" key="5">
    <source>
        <dbReference type="Pfam" id="PF00759"/>
    </source>
</evidence>
<keyword evidence="3" id="KW-0624">Polysaccharide degradation</keyword>
<gene>
    <name evidence="7" type="ORF">GCM10010178_02610</name>
</gene>
<dbReference type="Gene3D" id="2.60.40.10">
    <property type="entry name" value="Immunoglobulins"/>
    <property type="match status" value="1"/>
</dbReference>
<sequence>MGTGRRSFLLGTAGALAAAGTASAAPGGLTWVLTNNVGYEAEGPKRAVIACSTPGVHRFELAEHGSGRVVHRGTAKHVGPVADWKANQFPAVPSFYSVADFSNFTRSGEFVLSTDGGVSRPFVIEPLVLERRTLPHVVRFFKDSRSFGEYDRVDRSLPYEPDPSIRVDAHGGWYDAAADWSKHFTQLSRYSFCNTLQLPLTAYVLWAAYDELTRRANPDFRHLRELLHDEAVYGADYLVRVQMPGGSFYGSVRQPQDDDIGIDPAKRFLRKGPLNYREGCGVAIAALARAARGTVDGEFPRSRYLAAAEAAFSFLQANNVRLTNDGKENIQDDYNVLLAAVELVKTSPKPEYRAEADKRAAALVARLMPRGHFRADDKDRPYFHPSDAGMPVVALLAYSSIAGPEVLAAVRRSLEFELSITGAVPNPFGYARQAVQTAAGERFDGFFFPHDAAGTWWQGENARLASLATAARLAAGKFDAAFAARLRSYAADQLNWIVGCNPFDVCMLEGSGRTAPIYLEYPDGSAVGSWRWIRAAGGIVNGITGRAADGRGIEWDPGVASSGPNTDWRWLEQWIPHSTWFLYAVAAGSR</sequence>
<dbReference type="CDD" id="cd02850">
    <property type="entry name" value="E_set_Cellulase_N"/>
    <property type="match status" value="1"/>
</dbReference>
<dbReference type="InterPro" id="IPR001701">
    <property type="entry name" value="Glyco_hydro_9"/>
</dbReference>
<dbReference type="InterPro" id="IPR004197">
    <property type="entry name" value="Cellulase_Ig-like"/>
</dbReference>
<evidence type="ECO:0000256" key="4">
    <source>
        <dbReference type="SAM" id="SignalP"/>
    </source>
</evidence>
<evidence type="ECO:0000313" key="8">
    <source>
        <dbReference type="Proteomes" id="UP000649573"/>
    </source>
</evidence>
<dbReference type="EMBL" id="BMRE01000001">
    <property type="protein sequence ID" value="GGU14641.1"/>
    <property type="molecule type" value="Genomic_DNA"/>
</dbReference>
<protein>
    <submittedName>
        <fullName evidence="7">Endochitinase</fullName>
    </submittedName>
</protein>
<dbReference type="PROSITE" id="PS51318">
    <property type="entry name" value="TAT"/>
    <property type="match status" value="1"/>
</dbReference>
<feature type="chain" id="PRO_5045517511" evidence="4">
    <location>
        <begin position="25"/>
        <end position="590"/>
    </location>
</feature>
<dbReference type="InterPro" id="IPR008928">
    <property type="entry name" value="6-hairpin_glycosidase_sf"/>
</dbReference>
<evidence type="ECO:0000256" key="1">
    <source>
        <dbReference type="ARBA" id="ARBA00007072"/>
    </source>
</evidence>
<evidence type="ECO:0000256" key="2">
    <source>
        <dbReference type="ARBA" id="ARBA00023277"/>
    </source>
</evidence>
<evidence type="ECO:0000259" key="6">
    <source>
        <dbReference type="Pfam" id="PF02927"/>
    </source>
</evidence>
<proteinExistence type="inferred from homology"/>
<dbReference type="SUPFAM" id="SSF81296">
    <property type="entry name" value="E set domains"/>
    <property type="match status" value="1"/>
</dbReference>
<keyword evidence="2" id="KW-0119">Carbohydrate metabolism</keyword>
<dbReference type="Pfam" id="PF02927">
    <property type="entry name" value="CelD_N"/>
    <property type="match status" value="1"/>
</dbReference>
<dbReference type="InterPro" id="IPR006311">
    <property type="entry name" value="TAT_signal"/>
</dbReference>
<accession>A0ABQ2UBD1</accession>
<reference evidence="8" key="1">
    <citation type="journal article" date="2019" name="Int. J. Syst. Evol. Microbiol.">
        <title>The Global Catalogue of Microorganisms (GCM) 10K type strain sequencing project: providing services to taxonomists for standard genome sequencing and annotation.</title>
        <authorList>
            <consortium name="The Broad Institute Genomics Platform"/>
            <consortium name="The Broad Institute Genome Sequencing Center for Infectious Disease"/>
            <person name="Wu L."/>
            <person name="Ma J."/>
        </authorList>
    </citation>
    <scope>NUCLEOTIDE SEQUENCE [LARGE SCALE GENOMIC DNA]</scope>
    <source>
        <strain evidence="8">JCM 3296</strain>
    </source>
</reference>
<comment type="caution">
    <text evidence="7">The sequence shown here is derived from an EMBL/GenBank/DDBJ whole genome shotgun (WGS) entry which is preliminary data.</text>
</comment>
<dbReference type="InterPro" id="IPR013783">
    <property type="entry name" value="Ig-like_fold"/>
</dbReference>
<organism evidence="7 8">
    <name type="scientific">Lentzea flava</name>
    <dbReference type="NCBI Taxonomy" id="103732"/>
    <lineage>
        <taxon>Bacteria</taxon>
        <taxon>Bacillati</taxon>
        <taxon>Actinomycetota</taxon>
        <taxon>Actinomycetes</taxon>
        <taxon>Pseudonocardiales</taxon>
        <taxon>Pseudonocardiaceae</taxon>
        <taxon>Lentzea</taxon>
    </lineage>
</organism>
<dbReference type="Proteomes" id="UP000649573">
    <property type="component" value="Unassembled WGS sequence"/>
</dbReference>
<evidence type="ECO:0000256" key="3">
    <source>
        <dbReference type="ARBA" id="ARBA00023326"/>
    </source>
</evidence>
<dbReference type="Gene3D" id="1.50.10.10">
    <property type="match status" value="1"/>
</dbReference>
<keyword evidence="4" id="KW-0732">Signal</keyword>
<feature type="domain" description="Glycoside hydrolase family 9" evidence="5">
    <location>
        <begin position="162"/>
        <end position="517"/>
    </location>
</feature>
<dbReference type="RefSeq" id="WP_189251638.1">
    <property type="nucleotide sequence ID" value="NZ_BMRE01000001.1"/>
</dbReference>
<dbReference type="SUPFAM" id="SSF48208">
    <property type="entry name" value="Six-hairpin glycosidases"/>
    <property type="match status" value="1"/>
</dbReference>